<proteinExistence type="predicted"/>
<dbReference type="EMBL" id="BPLR01003492">
    <property type="protein sequence ID" value="GIX85244.1"/>
    <property type="molecule type" value="Genomic_DNA"/>
</dbReference>
<accession>A0AAV4NNX5</accession>
<evidence type="ECO:0000313" key="2">
    <source>
        <dbReference type="EMBL" id="GIX85244.1"/>
    </source>
</evidence>
<feature type="region of interest" description="Disordered" evidence="1">
    <location>
        <begin position="1"/>
        <end position="20"/>
    </location>
</feature>
<organism evidence="2 3">
    <name type="scientific">Caerostris extrusa</name>
    <name type="common">Bark spider</name>
    <name type="synonym">Caerostris bankana</name>
    <dbReference type="NCBI Taxonomy" id="172846"/>
    <lineage>
        <taxon>Eukaryota</taxon>
        <taxon>Metazoa</taxon>
        <taxon>Ecdysozoa</taxon>
        <taxon>Arthropoda</taxon>
        <taxon>Chelicerata</taxon>
        <taxon>Arachnida</taxon>
        <taxon>Araneae</taxon>
        <taxon>Araneomorphae</taxon>
        <taxon>Entelegynae</taxon>
        <taxon>Araneoidea</taxon>
        <taxon>Araneidae</taxon>
        <taxon>Caerostris</taxon>
    </lineage>
</organism>
<evidence type="ECO:0000256" key="1">
    <source>
        <dbReference type="SAM" id="MobiDB-lite"/>
    </source>
</evidence>
<sequence length="93" mass="9945">MGGGRRAGPPHPPAPQRPSIIWCGPSQNMAPNYPAEGNDSHNSGQHSKTRLLSHLKDLKKGTLLLVGSFLKCLLGKISGSSANMLLFNSTRLE</sequence>
<gene>
    <name evidence="2" type="ORF">CEXT_164671</name>
</gene>
<dbReference type="Proteomes" id="UP001054945">
    <property type="component" value="Unassembled WGS sequence"/>
</dbReference>
<protein>
    <submittedName>
        <fullName evidence="2">Uncharacterized protein</fullName>
    </submittedName>
</protein>
<reference evidence="2 3" key="1">
    <citation type="submission" date="2021-06" db="EMBL/GenBank/DDBJ databases">
        <title>Caerostris extrusa draft genome.</title>
        <authorList>
            <person name="Kono N."/>
            <person name="Arakawa K."/>
        </authorList>
    </citation>
    <scope>NUCLEOTIDE SEQUENCE [LARGE SCALE GENOMIC DNA]</scope>
</reference>
<keyword evidence="3" id="KW-1185">Reference proteome</keyword>
<evidence type="ECO:0000313" key="3">
    <source>
        <dbReference type="Proteomes" id="UP001054945"/>
    </source>
</evidence>
<name>A0AAV4NNX5_CAEEX</name>
<dbReference type="AlphaFoldDB" id="A0AAV4NNX5"/>
<comment type="caution">
    <text evidence="2">The sequence shown here is derived from an EMBL/GenBank/DDBJ whole genome shotgun (WGS) entry which is preliminary data.</text>
</comment>